<keyword evidence="5 7" id="KW-1133">Transmembrane helix</keyword>
<evidence type="ECO:0000313" key="10">
    <source>
        <dbReference type="EMBL" id="CAA9371776.1"/>
    </source>
</evidence>
<dbReference type="InterPro" id="IPR035906">
    <property type="entry name" value="MetI-like_sf"/>
</dbReference>
<name>A0A6J4N336_9ACTN</name>
<comment type="subcellular location">
    <subcellularLocation>
        <location evidence="1 7">Cell membrane</location>
        <topology evidence="1 7">Multi-pass membrane protein</topology>
    </subcellularLocation>
</comment>
<dbReference type="PROSITE" id="PS50928">
    <property type="entry name" value="ABC_TM1"/>
    <property type="match status" value="1"/>
</dbReference>
<evidence type="ECO:0000259" key="9">
    <source>
        <dbReference type="PROSITE" id="PS50928"/>
    </source>
</evidence>
<feature type="transmembrane region" description="Helical" evidence="7">
    <location>
        <begin position="35"/>
        <end position="56"/>
    </location>
</feature>
<proteinExistence type="inferred from homology"/>
<reference evidence="10" key="1">
    <citation type="submission" date="2020-02" db="EMBL/GenBank/DDBJ databases">
        <authorList>
            <person name="Meier V. D."/>
        </authorList>
    </citation>
    <scope>NUCLEOTIDE SEQUENCE</scope>
    <source>
        <strain evidence="10">AVDCRST_MAG32</strain>
    </source>
</reference>
<dbReference type="Pfam" id="PF00528">
    <property type="entry name" value="BPD_transp_1"/>
    <property type="match status" value="1"/>
</dbReference>
<keyword evidence="2 7" id="KW-0813">Transport</keyword>
<feature type="region of interest" description="Disordered" evidence="8">
    <location>
        <begin position="1"/>
        <end position="28"/>
    </location>
</feature>
<dbReference type="GO" id="GO:0005886">
    <property type="term" value="C:plasma membrane"/>
    <property type="evidence" value="ECO:0007669"/>
    <property type="project" value="UniProtKB-SubCell"/>
</dbReference>
<dbReference type="PANTHER" id="PTHR43227:SF11">
    <property type="entry name" value="BLL4140 PROTEIN"/>
    <property type="match status" value="1"/>
</dbReference>
<evidence type="ECO:0000256" key="1">
    <source>
        <dbReference type="ARBA" id="ARBA00004651"/>
    </source>
</evidence>
<protein>
    <submittedName>
        <fullName evidence="10">N-acetyl-D-glucosamine ABC transporter, permease protein 1</fullName>
    </submittedName>
</protein>
<dbReference type="PANTHER" id="PTHR43227">
    <property type="entry name" value="BLL4140 PROTEIN"/>
    <property type="match status" value="1"/>
</dbReference>
<accession>A0A6J4N336</accession>
<feature type="transmembrane region" description="Helical" evidence="7">
    <location>
        <begin position="135"/>
        <end position="155"/>
    </location>
</feature>
<dbReference type="CDD" id="cd06261">
    <property type="entry name" value="TM_PBP2"/>
    <property type="match status" value="1"/>
</dbReference>
<gene>
    <name evidence="10" type="ORF">AVDCRST_MAG32-754</name>
</gene>
<dbReference type="GO" id="GO:0055085">
    <property type="term" value="P:transmembrane transport"/>
    <property type="evidence" value="ECO:0007669"/>
    <property type="project" value="InterPro"/>
</dbReference>
<evidence type="ECO:0000256" key="6">
    <source>
        <dbReference type="ARBA" id="ARBA00023136"/>
    </source>
</evidence>
<keyword evidence="4 7" id="KW-0812">Transmembrane</keyword>
<evidence type="ECO:0000256" key="3">
    <source>
        <dbReference type="ARBA" id="ARBA00022475"/>
    </source>
</evidence>
<organism evidence="10">
    <name type="scientific">uncultured Nocardioides sp</name>
    <dbReference type="NCBI Taxonomy" id="198441"/>
    <lineage>
        <taxon>Bacteria</taxon>
        <taxon>Bacillati</taxon>
        <taxon>Actinomycetota</taxon>
        <taxon>Actinomycetes</taxon>
        <taxon>Propionibacteriales</taxon>
        <taxon>Nocardioidaceae</taxon>
        <taxon>Nocardioides</taxon>
        <taxon>environmental samples</taxon>
    </lineage>
</organism>
<evidence type="ECO:0000256" key="5">
    <source>
        <dbReference type="ARBA" id="ARBA00022989"/>
    </source>
</evidence>
<evidence type="ECO:0000256" key="2">
    <source>
        <dbReference type="ARBA" id="ARBA00022448"/>
    </source>
</evidence>
<keyword evidence="3" id="KW-1003">Cell membrane</keyword>
<sequence length="327" mass="36461">MATAIEDPPATGEGQKATRAPRPRGEKKLPPRDRLVVITMVTIPLLLVLGLVWLPALGSVVLSFGKWNGFGGIETIEWVGTQNYEDVTTIYPPFWPAVRHNLIWLGFLFVFPTILGILLAVLLDREMRGSRFYQTAFYMPVVLSLALIGFIWQLFYSRDQGLINDVSAGLAARGLPAWPTEVDWYGDPDINLWAVLVATSWRHAGYVMLLYLAGLKGVDATLREAAAVDGASEVKTFFHVIFPVMRPINMIVLVIVVIESLRAFDLVWVINKGRNGLELIAALVSQNVIGEATRYGFGSALAVIMMLISSVFIVIYLRIVFREERQR</sequence>
<evidence type="ECO:0000256" key="4">
    <source>
        <dbReference type="ARBA" id="ARBA00022692"/>
    </source>
</evidence>
<feature type="domain" description="ABC transmembrane type-1" evidence="9">
    <location>
        <begin position="98"/>
        <end position="316"/>
    </location>
</feature>
<dbReference type="EMBL" id="CADCUM010000033">
    <property type="protein sequence ID" value="CAA9371776.1"/>
    <property type="molecule type" value="Genomic_DNA"/>
</dbReference>
<keyword evidence="6 7" id="KW-0472">Membrane</keyword>
<dbReference type="Gene3D" id="1.10.3720.10">
    <property type="entry name" value="MetI-like"/>
    <property type="match status" value="1"/>
</dbReference>
<dbReference type="SUPFAM" id="SSF161098">
    <property type="entry name" value="MetI-like"/>
    <property type="match status" value="1"/>
</dbReference>
<dbReference type="InterPro" id="IPR050809">
    <property type="entry name" value="UgpAE/MalFG_permease"/>
</dbReference>
<evidence type="ECO:0000256" key="8">
    <source>
        <dbReference type="SAM" id="MobiDB-lite"/>
    </source>
</evidence>
<feature type="transmembrane region" description="Helical" evidence="7">
    <location>
        <begin position="192"/>
        <end position="215"/>
    </location>
</feature>
<feature type="transmembrane region" description="Helical" evidence="7">
    <location>
        <begin position="236"/>
        <end position="258"/>
    </location>
</feature>
<evidence type="ECO:0000256" key="7">
    <source>
        <dbReference type="RuleBase" id="RU363032"/>
    </source>
</evidence>
<feature type="transmembrane region" description="Helical" evidence="7">
    <location>
        <begin position="295"/>
        <end position="317"/>
    </location>
</feature>
<dbReference type="AlphaFoldDB" id="A0A6J4N336"/>
<feature type="transmembrane region" description="Helical" evidence="7">
    <location>
        <begin position="102"/>
        <end position="123"/>
    </location>
</feature>
<dbReference type="InterPro" id="IPR000515">
    <property type="entry name" value="MetI-like"/>
</dbReference>
<comment type="similarity">
    <text evidence="7">Belongs to the binding-protein-dependent transport system permease family.</text>
</comment>